<feature type="region of interest" description="Disordered" evidence="1">
    <location>
        <begin position="368"/>
        <end position="436"/>
    </location>
</feature>
<dbReference type="GeneID" id="27899492"/>
<feature type="region of interest" description="Disordered" evidence="1">
    <location>
        <begin position="175"/>
        <end position="355"/>
    </location>
</feature>
<dbReference type="RefSeq" id="XP_016765818.1">
    <property type="nucleotide sequence ID" value="XM_016902355.1"/>
</dbReference>
<evidence type="ECO:0000313" key="3">
    <source>
        <dbReference type="Proteomes" id="UP000016931"/>
    </source>
</evidence>
<gene>
    <name evidence="2" type="ORF">SEPMUDRAFT_130396</name>
</gene>
<dbReference type="HOGENOM" id="CLU_451404_0_0_1"/>
<feature type="compositionally biased region" description="Basic and acidic residues" evidence="1">
    <location>
        <begin position="248"/>
        <end position="257"/>
    </location>
</feature>
<reference evidence="2 3" key="1">
    <citation type="journal article" date="2012" name="PLoS Pathog.">
        <title>Diverse lifestyles and strategies of plant pathogenesis encoded in the genomes of eighteen Dothideomycetes fungi.</title>
        <authorList>
            <person name="Ohm R.A."/>
            <person name="Feau N."/>
            <person name="Henrissat B."/>
            <person name="Schoch C.L."/>
            <person name="Horwitz B.A."/>
            <person name="Barry K.W."/>
            <person name="Condon B.J."/>
            <person name="Copeland A.C."/>
            <person name="Dhillon B."/>
            <person name="Glaser F."/>
            <person name="Hesse C.N."/>
            <person name="Kosti I."/>
            <person name="LaButti K."/>
            <person name="Lindquist E.A."/>
            <person name="Lucas S."/>
            <person name="Salamov A.A."/>
            <person name="Bradshaw R.E."/>
            <person name="Ciuffetti L."/>
            <person name="Hamelin R.C."/>
            <person name="Kema G.H.J."/>
            <person name="Lawrence C."/>
            <person name="Scott J.A."/>
            <person name="Spatafora J.W."/>
            <person name="Turgeon B.G."/>
            <person name="de Wit P.J.G.M."/>
            <person name="Zhong S."/>
            <person name="Goodwin S.B."/>
            <person name="Grigoriev I.V."/>
        </authorList>
    </citation>
    <scope>NUCLEOTIDE SEQUENCE [LARGE SCALE GENOMIC DNA]</scope>
    <source>
        <strain evidence="2 3">SO2202</strain>
    </source>
</reference>
<dbReference type="Proteomes" id="UP000016931">
    <property type="component" value="Unassembled WGS sequence"/>
</dbReference>
<evidence type="ECO:0000256" key="1">
    <source>
        <dbReference type="SAM" id="MobiDB-lite"/>
    </source>
</evidence>
<dbReference type="OrthoDB" id="5395975at2759"/>
<sequence length="605" mass="66581">MTKDNTRFVPLVAAPPLRPRRQRLSWKWDLDARGMERCGTKLLVHAGAPSSKRQDDGYIAQAEAYASALEGHRGRVRIWEAREDRRLLTVEPGAGEATKALEDMTSIEDQVQASSQVNQNFEQAELERSSTKRLRAPDSLEYIDDTQLACTALESQLFASSPVVAAHTGTSKDVHSVVSSVENRGSSSQQQARSSGKGCTQRSPLARKPASVSTSTTPPRRRAESAPVSQSSYIRTPLSGRASKRVRRESPERHDFEPANLFRPIQEQPLPRPDPSGQASTIALGHHSGDENSAEGTTFSDETTSELPTSYSVSDLVSDSQGNSLQDRVRNGRSNSDPGPVSHSLDDTFDPPSDLLQSEQRDVTVEEPFAEVRASEPNPADAGSGDADQSDVGASPVHVQEQVPHDSTRANAYLDNDHKAPRPRHVDPSAEVEEAPSELLELATEIHAPRPTTSAKTFKTYITKELRDLHDSLASKFSPTMASRPISTHERGHWLIDCVSWRPTKKLTFWHHLECWIGNGSAGWGVWCTRGSDQYLVPSNSLARPSNAADARGQFRFVRVYCWGETVSHIYVLLYTASEGSVRKLGLQWIDSKGDVVVRMKGPND</sequence>
<name>N1QMT9_SPHMS</name>
<keyword evidence="3" id="KW-1185">Reference proteome</keyword>
<feature type="compositionally biased region" description="Low complexity" evidence="1">
    <location>
        <begin position="184"/>
        <end position="196"/>
    </location>
</feature>
<dbReference type="AlphaFoldDB" id="N1QMT9"/>
<dbReference type="EMBL" id="KB456260">
    <property type="protein sequence ID" value="EMF17697.1"/>
    <property type="molecule type" value="Genomic_DNA"/>
</dbReference>
<dbReference type="eggNOG" id="ENOG502S7U4">
    <property type="taxonomic scope" value="Eukaryota"/>
</dbReference>
<organism evidence="2 3">
    <name type="scientific">Sphaerulina musiva (strain SO2202)</name>
    <name type="common">Poplar stem canker fungus</name>
    <name type="synonym">Septoria musiva</name>
    <dbReference type="NCBI Taxonomy" id="692275"/>
    <lineage>
        <taxon>Eukaryota</taxon>
        <taxon>Fungi</taxon>
        <taxon>Dikarya</taxon>
        <taxon>Ascomycota</taxon>
        <taxon>Pezizomycotina</taxon>
        <taxon>Dothideomycetes</taxon>
        <taxon>Dothideomycetidae</taxon>
        <taxon>Mycosphaerellales</taxon>
        <taxon>Mycosphaerellaceae</taxon>
        <taxon>Sphaerulina</taxon>
    </lineage>
</organism>
<dbReference type="STRING" id="692275.N1QMT9"/>
<feature type="compositionally biased region" description="Basic and acidic residues" evidence="1">
    <location>
        <begin position="415"/>
        <end position="428"/>
    </location>
</feature>
<dbReference type="OMA" id="THERGHW"/>
<feature type="compositionally biased region" description="Low complexity" evidence="1">
    <location>
        <begin position="380"/>
        <end position="395"/>
    </location>
</feature>
<accession>N1QMT9</accession>
<feature type="compositionally biased region" description="Polar residues" evidence="1">
    <location>
        <begin position="294"/>
        <end position="337"/>
    </location>
</feature>
<evidence type="ECO:0000313" key="2">
    <source>
        <dbReference type="EMBL" id="EMF17697.1"/>
    </source>
</evidence>
<proteinExistence type="predicted"/>
<protein>
    <submittedName>
        <fullName evidence="2">Uncharacterized protein</fullName>
    </submittedName>
</protein>